<name>L0S639_TEPAE</name>
<reference evidence="2" key="1">
    <citation type="journal article" date="2013" name="Genome Announc.">
        <title>First genome sequence of a syntrophic acetate-oxidizing bacterium, Tepidanaerobacter acetatoxydans strain Re1.</title>
        <authorList>
            <person name="Manzoor S."/>
            <person name="Bongcam-Rudloff E."/>
            <person name="Schnurer A."/>
            <person name="Muller B."/>
        </authorList>
    </citation>
    <scope>NUCLEOTIDE SEQUENCE [LARGE SCALE GENOMIC DNA]</scope>
    <source>
        <strain evidence="2">Re1</strain>
    </source>
</reference>
<dbReference type="AlphaFoldDB" id="L0S639"/>
<dbReference type="KEGG" id="tae:TepiRe1_2468"/>
<protein>
    <submittedName>
        <fullName evidence="1">ArsR family transcriptional regulator</fullName>
    </submittedName>
</protein>
<evidence type="ECO:0000313" key="1">
    <source>
        <dbReference type="EMBL" id="CCP27318.1"/>
    </source>
</evidence>
<keyword evidence="2" id="KW-1185">Reference proteome</keyword>
<gene>
    <name evidence="1" type="ordered locus">TEPIRE1_2468</name>
</gene>
<accession>L0S639</accession>
<dbReference type="PATRIC" id="fig|1209989.3.peg.2837"/>
<evidence type="ECO:0000313" key="2">
    <source>
        <dbReference type="Proteomes" id="UP000010802"/>
    </source>
</evidence>
<dbReference type="Proteomes" id="UP000010802">
    <property type="component" value="Chromosome"/>
</dbReference>
<organism evidence="1 2">
    <name type="scientific">Tepidanaerobacter acetatoxydans (strain DSM 21804 / JCM 16047 / Re1)</name>
    <dbReference type="NCBI Taxonomy" id="1209989"/>
    <lineage>
        <taxon>Bacteria</taxon>
        <taxon>Bacillati</taxon>
        <taxon>Bacillota</taxon>
        <taxon>Clostridia</taxon>
        <taxon>Thermosediminibacterales</taxon>
        <taxon>Tepidanaerobacteraceae</taxon>
        <taxon>Tepidanaerobacter</taxon>
    </lineage>
</organism>
<dbReference type="EMBL" id="HF563609">
    <property type="protein sequence ID" value="CCP27318.1"/>
    <property type="molecule type" value="Genomic_DNA"/>
</dbReference>
<dbReference type="HOGENOM" id="CLU_3123661_0_0_9"/>
<proteinExistence type="predicted"/>
<sequence length="50" mass="6108">MKEYGFIKEILDNELIKLKIYKEDLEALDKYRKSGFSCDDFKGWRNIFQK</sequence>